<dbReference type="SUPFAM" id="SSF57850">
    <property type="entry name" value="RING/U-box"/>
    <property type="match status" value="1"/>
</dbReference>
<dbReference type="EMBL" id="AM920437">
    <property type="protein sequence ID" value="CAP99020.1"/>
    <property type="molecule type" value="Genomic_DNA"/>
</dbReference>
<keyword evidence="1" id="KW-0862">Zinc</keyword>
<dbReference type="BioCyc" id="PCHR:PC22G17320-MONOMER"/>
<dbReference type="PROSITE" id="PS50966">
    <property type="entry name" value="ZF_SWIM"/>
    <property type="match status" value="1"/>
</dbReference>
<dbReference type="InterPro" id="IPR001841">
    <property type="entry name" value="Znf_RING"/>
</dbReference>
<dbReference type="PROSITE" id="PS50089">
    <property type="entry name" value="ZF_RING_2"/>
    <property type="match status" value="1"/>
</dbReference>
<feature type="domain" description="SWIM-type" evidence="4">
    <location>
        <begin position="154"/>
        <end position="187"/>
    </location>
</feature>
<dbReference type="Pfam" id="PF04434">
    <property type="entry name" value="SWIM"/>
    <property type="match status" value="1"/>
</dbReference>
<organism evidence="5 6">
    <name type="scientific">Penicillium rubens (strain ATCC 28089 / DSM 1075 / NRRL 1951 / Wisconsin 54-1255)</name>
    <name type="common">Penicillium chrysogenum</name>
    <dbReference type="NCBI Taxonomy" id="500485"/>
    <lineage>
        <taxon>Eukaryota</taxon>
        <taxon>Fungi</taxon>
        <taxon>Dikarya</taxon>
        <taxon>Ascomycota</taxon>
        <taxon>Pezizomycotina</taxon>
        <taxon>Eurotiomycetes</taxon>
        <taxon>Eurotiomycetidae</taxon>
        <taxon>Eurotiales</taxon>
        <taxon>Aspergillaceae</taxon>
        <taxon>Penicillium</taxon>
        <taxon>Penicillium chrysogenum species complex</taxon>
    </lineage>
</organism>
<feature type="region of interest" description="Disordered" evidence="2">
    <location>
        <begin position="41"/>
        <end position="73"/>
    </location>
</feature>
<dbReference type="OrthoDB" id="2122982at2759"/>
<feature type="domain" description="RING-type" evidence="3">
    <location>
        <begin position="234"/>
        <end position="282"/>
    </location>
</feature>
<evidence type="ECO:0000256" key="1">
    <source>
        <dbReference type="PROSITE-ProRule" id="PRU00175"/>
    </source>
</evidence>
<dbReference type="Proteomes" id="UP000000724">
    <property type="component" value="Contig Pc00c22"/>
</dbReference>
<dbReference type="VEuPathDB" id="FungiDB:PCH_Pc22g17320"/>
<keyword evidence="1" id="KW-0863">Zinc-finger</keyword>
<keyword evidence="1" id="KW-0479">Metal-binding</keyword>
<feature type="compositionally biased region" description="Low complexity" evidence="2">
    <location>
        <begin position="43"/>
        <end position="54"/>
    </location>
</feature>
<sequence>MPKRKATHPLSMVLYLPRIVSSRTLRKYPCPRVTVRLQVMKRSSSPDLPSSPDILDPKAKPPMEPVSPSNKLVPRAENSIQVAERTPPNAFQILMSGKRTLPWLASPPDGFLARVSRTQTQLPFSMYMIRHKVGGTQDIPQISFEVVGSTGNIYKTVIGKVPTCDCPDVRFRKTQCKHICFVLSAMDVPEQLMYQRSFLPSELRAMLAVLSLKRNLDRTTLASAGERKPVEGQCPICFHGFETDQKTTWCQSCGSNFHRACFKKWEAAMRTSHTVVNCLHCNAPWQTDEHGTPHLNREVIQTKGDHNRGGYVNMGGK</sequence>
<dbReference type="InterPro" id="IPR013083">
    <property type="entry name" value="Znf_RING/FYVE/PHD"/>
</dbReference>
<proteinExistence type="predicted"/>
<evidence type="ECO:0000259" key="3">
    <source>
        <dbReference type="PROSITE" id="PS50089"/>
    </source>
</evidence>
<evidence type="ECO:0000313" key="5">
    <source>
        <dbReference type="EMBL" id="CAP99020.1"/>
    </source>
</evidence>
<dbReference type="GO" id="GO:0061630">
    <property type="term" value="F:ubiquitin protein ligase activity"/>
    <property type="evidence" value="ECO:0007669"/>
    <property type="project" value="InterPro"/>
</dbReference>
<dbReference type="OMA" id="MPLEAEN"/>
<dbReference type="Gene3D" id="3.30.40.10">
    <property type="entry name" value="Zinc/RING finger domain, C3HC4 (zinc finger)"/>
    <property type="match status" value="1"/>
</dbReference>
<dbReference type="PANTHER" id="PTHR21540">
    <property type="entry name" value="RING FINGER AND SWIM DOMAIN-CONTAINING PROTEIN 2"/>
    <property type="match status" value="1"/>
</dbReference>
<name>B6HST7_PENRW</name>
<evidence type="ECO:0000313" key="6">
    <source>
        <dbReference type="Proteomes" id="UP000000724"/>
    </source>
</evidence>
<dbReference type="HOGENOM" id="CLU_877441_0_0_1"/>
<dbReference type="PANTHER" id="PTHR21540:SF0">
    <property type="entry name" value="PHD FAMILY PROTEIN"/>
    <property type="match status" value="1"/>
</dbReference>
<dbReference type="GO" id="GO:0008270">
    <property type="term" value="F:zinc ion binding"/>
    <property type="evidence" value="ECO:0007669"/>
    <property type="project" value="UniProtKB-KW"/>
</dbReference>
<evidence type="ECO:0000256" key="2">
    <source>
        <dbReference type="SAM" id="MobiDB-lite"/>
    </source>
</evidence>
<dbReference type="STRING" id="500485.B6HST7"/>
<dbReference type="eggNOG" id="ENOG502RZA9">
    <property type="taxonomic scope" value="Eukaryota"/>
</dbReference>
<dbReference type="AlphaFoldDB" id="B6HST7"/>
<keyword evidence="6" id="KW-1185">Reference proteome</keyword>
<protein>
    <submittedName>
        <fullName evidence="5">Pc22g17320 protein</fullName>
    </submittedName>
</protein>
<evidence type="ECO:0000259" key="4">
    <source>
        <dbReference type="PROSITE" id="PS50966"/>
    </source>
</evidence>
<gene>
    <name evidence="5" type="ORF">Pc22g17320</name>
    <name evidence="5" type="ORF">PCH_Pc22g17320</name>
</gene>
<reference evidence="5" key="1">
    <citation type="journal article" date="2008" name="Nat. Biotechnol.">
        <title>Genome sequencing and analysis of the filamentous fungus Penicillium chrysogenum.</title>
        <authorList>
            <person name="van den Berg M.A."/>
            <person name="Albang R."/>
            <person name="Albermann K."/>
            <person name="Badger J.H."/>
            <person name="Daran J.-M."/>
            <person name="Driessen A.J.M."/>
            <person name="Garcia-Estrada C."/>
            <person name="Fedorova N.D."/>
            <person name="Harris D.M."/>
            <person name="Heijne W.H.M."/>
            <person name="Joardar V.S."/>
            <person name="Kiel J.A.K.W."/>
            <person name="Kovalchuk A."/>
            <person name="Martin J.F."/>
            <person name="Nierman W.C."/>
            <person name="Nijland J.G."/>
            <person name="Pronk J.T."/>
            <person name="Roubos J.A."/>
            <person name="van der Klei I.J."/>
            <person name="van Peij N.N.M.E."/>
            <person name="Veenhuis M."/>
            <person name="von Doehren H."/>
            <person name="Wagner C."/>
            <person name="Wortman J.R."/>
            <person name="Bovenberg R.A.L."/>
        </authorList>
    </citation>
    <scope>NUCLEOTIDE SEQUENCE [LARGE SCALE GENOMIC DNA]</scope>
    <source>
        <strain evidence="5">Wisconsin 54-1255</strain>
    </source>
</reference>
<dbReference type="InterPro" id="IPR039903">
    <property type="entry name" value="Zswim2"/>
</dbReference>
<accession>B6HST7</accession>
<dbReference type="InterPro" id="IPR007527">
    <property type="entry name" value="Znf_SWIM"/>
</dbReference>